<dbReference type="GeneID" id="75917593"/>
<name>A0AAD5HAJ8_UMBRA</name>
<reference evidence="3" key="1">
    <citation type="submission" date="2021-06" db="EMBL/GenBank/DDBJ databases">
        <authorList>
            <consortium name="DOE Joint Genome Institute"/>
            <person name="Mondo S.J."/>
            <person name="Amses K.R."/>
            <person name="Simmons D.R."/>
            <person name="Longcore J.E."/>
            <person name="Seto K."/>
            <person name="Alves G.H."/>
            <person name="Bonds A.E."/>
            <person name="Quandt C.A."/>
            <person name="Davis W.J."/>
            <person name="Chang Y."/>
            <person name="Letcher P.M."/>
            <person name="Powell M.J."/>
            <person name="Kuo A."/>
            <person name="Labutti K."/>
            <person name="Pangilinan J."/>
            <person name="Andreopoulos W."/>
            <person name="Tritt A."/>
            <person name="Riley R."/>
            <person name="Hundley H."/>
            <person name="Johnson J."/>
            <person name="Lipzen A."/>
            <person name="Barry K."/>
            <person name="Berbee M.L."/>
            <person name="Buchler N.E."/>
            <person name="Grigoriev I.V."/>
            <person name="Spatafora J.W."/>
            <person name="Stajich J.E."/>
            <person name="James T.Y."/>
        </authorList>
    </citation>
    <scope>NUCLEOTIDE SEQUENCE</scope>
    <source>
        <strain evidence="3">AG</strain>
    </source>
</reference>
<evidence type="ECO:0000313" key="4">
    <source>
        <dbReference type="Proteomes" id="UP001206595"/>
    </source>
</evidence>
<dbReference type="AlphaFoldDB" id="A0AAD5HAJ8"/>
<dbReference type="RefSeq" id="XP_051440585.1">
    <property type="nucleotide sequence ID" value="XM_051592250.1"/>
</dbReference>
<evidence type="ECO:0000313" key="3">
    <source>
        <dbReference type="EMBL" id="KAI8575581.1"/>
    </source>
</evidence>
<proteinExistence type="predicted"/>
<feature type="domain" description="Myb-like" evidence="2">
    <location>
        <begin position="47"/>
        <end position="93"/>
    </location>
</feature>
<dbReference type="Proteomes" id="UP001206595">
    <property type="component" value="Unassembled WGS sequence"/>
</dbReference>
<dbReference type="InterPro" id="IPR009057">
    <property type="entry name" value="Homeodomain-like_sf"/>
</dbReference>
<dbReference type="InterPro" id="IPR001005">
    <property type="entry name" value="SANT/Myb"/>
</dbReference>
<organism evidence="3 4">
    <name type="scientific">Umbelopsis ramanniana AG</name>
    <dbReference type="NCBI Taxonomy" id="1314678"/>
    <lineage>
        <taxon>Eukaryota</taxon>
        <taxon>Fungi</taxon>
        <taxon>Fungi incertae sedis</taxon>
        <taxon>Mucoromycota</taxon>
        <taxon>Mucoromycotina</taxon>
        <taxon>Umbelopsidomycetes</taxon>
        <taxon>Umbelopsidales</taxon>
        <taxon>Umbelopsidaceae</taxon>
        <taxon>Umbelopsis</taxon>
    </lineage>
</organism>
<protein>
    <recommendedName>
        <fullName evidence="2">Myb-like domain-containing protein</fullName>
    </recommendedName>
</protein>
<keyword evidence="4" id="KW-1185">Reference proteome</keyword>
<gene>
    <name evidence="3" type="ORF">K450DRAFT_261035</name>
</gene>
<dbReference type="SUPFAM" id="SSF46689">
    <property type="entry name" value="Homeodomain-like"/>
    <property type="match status" value="1"/>
</dbReference>
<dbReference type="Pfam" id="PF13921">
    <property type="entry name" value="Myb_DNA-bind_6"/>
    <property type="match status" value="1"/>
</dbReference>
<evidence type="ECO:0000256" key="1">
    <source>
        <dbReference type="SAM" id="MobiDB-lite"/>
    </source>
</evidence>
<dbReference type="EMBL" id="MU620976">
    <property type="protein sequence ID" value="KAI8575581.1"/>
    <property type="molecule type" value="Genomic_DNA"/>
</dbReference>
<sequence>MGEDDGSISESVYTERAMSRPLTPPSDAETPKPDEDTSADDALSMDSKWSLEDDLILLEHVFKNHKAQWMIVERELQKKHTASLCSERWDSLKRKLLNSYTSSLAVRPTENKCNI</sequence>
<reference evidence="3" key="2">
    <citation type="journal article" date="2022" name="Proc. Natl. Acad. Sci. U.S.A.">
        <title>Diploid-dominant life cycles characterize the early evolution of Fungi.</title>
        <authorList>
            <person name="Amses K.R."/>
            <person name="Simmons D.R."/>
            <person name="Longcore J.E."/>
            <person name="Mondo S.J."/>
            <person name="Seto K."/>
            <person name="Jeronimo G.H."/>
            <person name="Bonds A.E."/>
            <person name="Quandt C.A."/>
            <person name="Davis W.J."/>
            <person name="Chang Y."/>
            <person name="Federici B.A."/>
            <person name="Kuo A."/>
            <person name="LaButti K."/>
            <person name="Pangilinan J."/>
            <person name="Andreopoulos W."/>
            <person name="Tritt A."/>
            <person name="Riley R."/>
            <person name="Hundley H."/>
            <person name="Johnson J."/>
            <person name="Lipzen A."/>
            <person name="Barry K."/>
            <person name="Lang B.F."/>
            <person name="Cuomo C.A."/>
            <person name="Buchler N.E."/>
            <person name="Grigoriev I.V."/>
            <person name="Spatafora J.W."/>
            <person name="Stajich J.E."/>
            <person name="James T.Y."/>
        </authorList>
    </citation>
    <scope>NUCLEOTIDE SEQUENCE</scope>
    <source>
        <strain evidence="3">AG</strain>
    </source>
</reference>
<dbReference type="Gene3D" id="1.10.10.60">
    <property type="entry name" value="Homeodomain-like"/>
    <property type="match status" value="1"/>
</dbReference>
<evidence type="ECO:0000259" key="2">
    <source>
        <dbReference type="PROSITE" id="PS50090"/>
    </source>
</evidence>
<dbReference type="PROSITE" id="PS50090">
    <property type="entry name" value="MYB_LIKE"/>
    <property type="match status" value="1"/>
</dbReference>
<feature type="region of interest" description="Disordered" evidence="1">
    <location>
        <begin position="1"/>
        <end position="44"/>
    </location>
</feature>
<comment type="caution">
    <text evidence="3">The sequence shown here is derived from an EMBL/GenBank/DDBJ whole genome shotgun (WGS) entry which is preliminary data.</text>
</comment>
<accession>A0AAD5HAJ8</accession>